<dbReference type="SUPFAM" id="SSF55729">
    <property type="entry name" value="Acyl-CoA N-acyltransferases (Nat)"/>
    <property type="match status" value="1"/>
</dbReference>
<evidence type="ECO:0000313" key="3">
    <source>
        <dbReference type="Proteomes" id="UP001161406"/>
    </source>
</evidence>
<evidence type="ECO:0000259" key="1">
    <source>
        <dbReference type="PROSITE" id="PS51186"/>
    </source>
</evidence>
<sequence>MQDTPPISIVPATPDQKPVVANLIQLYLHDMTEFMPFPVEPDGRFTYDFLDRFWRFPYLIMTGNEIAGFALVIDECPLTGRSPCFFMAEFFVLKAYRGRGTGRAALAAILAHHPGNWHIASPLANTAALAFWQKATAPLNATTSDIQFEGDTWRLNAFTTVATNPT</sequence>
<dbReference type="RefSeq" id="WP_284390617.1">
    <property type="nucleotide sequence ID" value="NZ_BSNG01000001.1"/>
</dbReference>
<dbReference type="Pfam" id="PF00583">
    <property type="entry name" value="Acetyltransf_1"/>
    <property type="match status" value="1"/>
</dbReference>
<accession>A0ABQ5UEQ6</accession>
<gene>
    <name evidence="2" type="ORF">GCM10007913_21370</name>
</gene>
<dbReference type="Gene3D" id="3.40.630.30">
    <property type="match status" value="1"/>
</dbReference>
<dbReference type="PROSITE" id="PS51186">
    <property type="entry name" value="GNAT"/>
    <property type="match status" value="1"/>
</dbReference>
<proteinExistence type="predicted"/>
<dbReference type="InterPro" id="IPR016181">
    <property type="entry name" value="Acyl_CoA_acyltransferase"/>
</dbReference>
<evidence type="ECO:0000313" key="2">
    <source>
        <dbReference type="EMBL" id="GLQ10205.1"/>
    </source>
</evidence>
<name>A0ABQ5UEQ6_9HYPH</name>
<dbReference type="CDD" id="cd04301">
    <property type="entry name" value="NAT_SF"/>
    <property type="match status" value="1"/>
</dbReference>
<protein>
    <recommendedName>
        <fullName evidence="1">N-acetyltransferase domain-containing protein</fullName>
    </recommendedName>
</protein>
<dbReference type="InterPro" id="IPR000182">
    <property type="entry name" value="GNAT_dom"/>
</dbReference>
<organism evidence="2 3">
    <name type="scientific">Devosia yakushimensis</name>
    <dbReference type="NCBI Taxonomy" id="470028"/>
    <lineage>
        <taxon>Bacteria</taxon>
        <taxon>Pseudomonadati</taxon>
        <taxon>Pseudomonadota</taxon>
        <taxon>Alphaproteobacteria</taxon>
        <taxon>Hyphomicrobiales</taxon>
        <taxon>Devosiaceae</taxon>
        <taxon>Devosia</taxon>
    </lineage>
</organism>
<comment type="caution">
    <text evidence="2">The sequence shown here is derived from an EMBL/GenBank/DDBJ whole genome shotgun (WGS) entry which is preliminary data.</text>
</comment>
<dbReference type="EMBL" id="BSNG01000001">
    <property type="protein sequence ID" value="GLQ10205.1"/>
    <property type="molecule type" value="Genomic_DNA"/>
</dbReference>
<keyword evidence="3" id="KW-1185">Reference proteome</keyword>
<reference evidence="2" key="2">
    <citation type="submission" date="2023-01" db="EMBL/GenBank/DDBJ databases">
        <title>Draft genome sequence of Devosia yakushimensis strain NBRC 103855.</title>
        <authorList>
            <person name="Sun Q."/>
            <person name="Mori K."/>
        </authorList>
    </citation>
    <scope>NUCLEOTIDE SEQUENCE</scope>
    <source>
        <strain evidence="2">NBRC 103855</strain>
    </source>
</reference>
<feature type="domain" description="N-acetyltransferase" evidence="1">
    <location>
        <begin position="7"/>
        <end position="165"/>
    </location>
</feature>
<reference evidence="2" key="1">
    <citation type="journal article" date="2014" name="Int. J. Syst. Evol. Microbiol.">
        <title>Complete genome of a new Firmicutes species belonging to the dominant human colonic microbiota ('Ruminococcus bicirculans') reveals two chromosomes and a selective capacity to utilize plant glucans.</title>
        <authorList>
            <consortium name="NISC Comparative Sequencing Program"/>
            <person name="Wegmann U."/>
            <person name="Louis P."/>
            <person name="Goesmann A."/>
            <person name="Henrissat B."/>
            <person name="Duncan S.H."/>
            <person name="Flint H.J."/>
        </authorList>
    </citation>
    <scope>NUCLEOTIDE SEQUENCE</scope>
    <source>
        <strain evidence="2">NBRC 103855</strain>
    </source>
</reference>
<dbReference type="Proteomes" id="UP001161406">
    <property type="component" value="Unassembled WGS sequence"/>
</dbReference>